<comment type="caution">
    <text evidence="3">The sequence shown here is derived from an EMBL/GenBank/DDBJ whole genome shotgun (WGS) entry which is preliminary data.</text>
</comment>
<comment type="similarity">
    <text evidence="1">Belongs to the FAM228 family.</text>
</comment>
<evidence type="ECO:0000313" key="3">
    <source>
        <dbReference type="EMBL" id="KAL1507144.1"/>
    </source>
</evidence>
<dbReference type="EMBL" id="JBGBPQ010000018">
    <property type="protein sequence ID" value="KAL1507144.1"/>
    <property type="molecule type" value="Genomic_DNA"/>
</dbReference>
<organism evidence="3 4">
    <name type="scientific">Prymnesium parvum</name>
    <name type="common">Toxic golden alga</name>
    <dbReference type="NCBI Taxonomy" id="97485"/>
    <lineage>
        <taxon>Eukaryota</taxon>
        <taxon>Haptista</taxon>
        <taxon>Haptophyta</taxon>
        <taxon>Prymnesiophyceae</taxon>
        <taxon>Prymnesiales</taxon>
        <taxon>Prymnesiaceae</taxon>
        <taxon>Prymnesium</taxon>
    </lineage>
</organism>
<dbReference type="Proteomes" id="UP001515480">
    <property type="component" value="Unassembled WGS sequence"/>
</dbReference>
<evidence type="ECO:0000256" key="2">
    <source>
        <dbReference type="SAM" id="MobiDB-lite"/>
    </source>
</evidence>
<keyword evidence="4" id="KW-1185">Reference proteome</keyword>
<name>A0AB34IVC7_PRYPA</name>
<gene>
    <name evidence="3" type="ORF">AB1Y20_007997</name>
</gene>
<feature type="compositionally biased region" description="Polar residues" evidence="2">
    <location>
        <begin position="7"/>
        <end position="26"/>
    </location>
</feature>
<dbReference type="PANTHER" id="PTHR28584:SF1">
    <property type="entry name" value="PROTEIN FAM228B"/>
    <property type="match status" value="1"/>
</dbReference>
<feature type="compositionally biased region" description="Polar residues" evidence="2">
    <location>
        <begin position="64"/>
        <end position="76"/>
    </location>
</feature>
<reference evidence="3 4" key="1">
    <citation type="journal article" date="2024" name="Science">
        <title>Giant polyketide synthase enzymes in the biosynthesis of giant marine polyether toxins.</title>
        <authorList>
            <person name="Fallon T.R."/>
            <person name="Shende V.V."/>
            <person name="Wierzbicki I.H."/>
            <person name="Pendleton A.L."/>
            <person name="Watervoot N.F."/>
            <person name="Auber R.P."/>
            <person name="Gonzalez D.J."/>
            <person name="Wisecaver J.H."/>
            <person name="Moore B.S."/>
        </authorList>
    </citation>
    <scope>NUCLEOTIDE SEQUENCE [LARGE SCALE GENOMIC DNA]</scope>
    <source>
        <strain evidence="3 4">12B1</strain>
    </source>
</reference>
<evidence type="ECO:0000313" key="4">
    <source>
        <dbReference type="Proteomes" id="UP001515480"/>
    </source>
</evidence>
<sequence length="332" mass="37569">MRPCTTPKPSTSALKHAPTTSSSNFSEVDGKMPTLAIRLDHEESFARANTALSRRRGPPESKRTSSQSGMTSSHQLGDTEMQGKSALPPLRAAPDVKPSLGPNPPWRDRDWELVDWACRSLTAETERVAHGIYDFLEMHDKGKALRKMLLYQEYKEEVSKRIQDDIDTELARRSTRSISRRRQASMSDYIRASNSKANGLSLDVIMPDYNPYKGKDHTIRFDNRVRNDPCKLELRKAEARAPLELGTGSNHVCRPVKLVPRLSVQLWDKLETTPFGRDAMPSTVYFGAKWQLENKVMPDHFNFPIDNTAALREIPKGKRCIFPQPSAHSEAR</sequence>
<dbReference type="InterPro" id="IPR040046">
    <property type="entry name" value="FAM228"/>
</dbReference>
<evidence type="ECO:0000256" key="1">
    <source>
        <dbReference type="ARBA" id="ARBA00007753"/>
    </source>
</evidence>
<accession>A0AB34IVC7</accession>
<protein>
    <submittedName>
        <fullName evidence="3">Uncharacterized protein</fullName>
    </submittedName>
</protein>
<dbReference type="PANTHER" id="PTHR28584">
    <property type="entry name" value="FAMILY WITH SEQUENCE SIMILARITY 228 MEMBER A"/>
    <property type="match status" value="1"/>
</dbReference>
<proteinExistence type="inferred from homology"/>
<dbReference type="AlphaFoldDB" id="A0AB34IVC7"/>
<feature type="region of interest" description="Disordered" evidence="2">
    <location>
        <begin position="1"/>
        <end position="104"/>
    </location>
</feature>